<proteinExistence type="predicted"/>
<keyword evidence="3" id="KW-1185">Reference proteome</keyword>
<evidence type="ECO:0000256" key="1">
    <source>
        <dbReference type="SAM" id="MobiDB-lite"/>
    </source>
</evidence>
<evidence type="ECO:0000313" key="3">
    <source>
        <dbReference type="Proteomes" id="UP001489902"/>
    </source>
</evidence>
<reference evidence="2 3" key="1">
    <citation type="submission" date="2024-04" db="EMBL/GenBank/DDBJ databases">
        <title>Complete genome sequence of Fusarium acuminatum.</title>
        <authorList>
            <person name="Lan B."/>
        </authorList>
    </citation>
    <scope>NUCLEOTIDE SEQUENCE [LARGE SCALE GENOMIC DNA]</scope>
    <source>
        <strain evidence="2">1A</strain>
    </source>
</reference>
<feature type="region of interest" description="Disordered" evidence="1">
    <location>
        <begin position="120"/>
        <end position="159"/>
    </location>
</feature>
<sequence length="331" mass="34419">MTSSPVVTEDSTQTTATEAQPVATSETTISDTVETATTLAVDTTNADATTEAVTSDSATLDIATTSAVAINTQASAIGTTDVVSNDETETVSQSTNADYHGVFAYSKSRNGYRDIYVETASSSTSQVTSEDSTSSTSDIHTSTANSSLSSVQTDTSAPSTSVIETISDHIATAYSTTSNDYTKGYNITETEPATTVTTVVYTTVNPHKPGCSTTTEIEMAVGYTPCNCAYLTLPPVDMTAVVVPCQSCGPHGENSISLTIPAAACEAGAESTGKSHYQPKGDSQGHSGDKSYPMPGPNEQAKPQPTRKQHIHTMSAGGHGVWLALFLARFC</sequence>
<dbReference type="EMBL" id="CP151260">
    <property type="protein sequence ID" value="WZH40956.1"/>
    <property type="molecule type" value="Genomic_DNA"/>
</dbReference>
<feature type="region of interest" description="Disordered" evidence="1">
    <location>
        <begin position="1"/>
        <end position="29"/>
    </location>
</feature>
<feature type="compositionally biased region" description="Polar residues" evidence="1">
    <location>
        <begin position="144"/>
        <end position="159"/>
    </location>
</feature>
<accession>A0ABZ2WKD3</accession>
<name>A0ABZ2WKD3_9HYPO</name>
<gene>
    <name evidence="2" type="ORF">QYS62_001897</name>
</gene>
<feature type="compositionally biased region" description="Low complexity" evidence="1">
    <location>
        <begin position="120"/>
        <end position="143"/>
    </location>
</feature>
<organism evidence="2 3">
    <name type="scientific">Fusarium acuminatum</name>
    <dbReference type="NCBI Taxonomy" id="5515"/>
    <lineage>
        <taxon>Eukaryota</taxon>
        <taxon>Fungi</taxon>
        <taxon>Dikarya</taxon>
        <taxon>Ascomycota</taxon>
        <taxon>Pezizomycotina</taxon>
        <taxon>Sordariomycetes</taxon>
        <taxon>Hypocreomycetidae</taxon>
        <taxon>Hypocreales</taxon>
        <taxon>Nectriaceae</taxon>
        <taxon>Fusarium</taxon>
        <taxon>Fusarium tricinctum species complex</taxon>
    </lineage>
</organism>
<feature type="region of interest" description="Disordered" evidence="1">
    <location>
        <begin position="271"/>
        <end position="310"/>
    </location>
</feature>
<protein>
    <submittedName>
        <fullName evidence="2">WSC domain-containing protein</fullName>
    </submittedName>
</protein>
<evidence type="ECO:0000313" key="2">
    <source>
        <dbReference type="EMBL" id="WZH40956.1"/>
    </source>
</evidence>
<dbReference type="Proteomes" id="UP001489902">
    <property type="component" value="Chromosome 1"/>
</dbReference>